<gene>
    <name evidence="4" type="ORF">ACFO3M_10490</name>
</gene>
<dbReference type="Pfam" id="PF00722">
    <property type="entry name" value="Glyco_hydro_16"/>
    <property type="match status" value="1"/>
</dbReference>
<dbReference type="PROSITE" id="PS51762">
    <property type="entry name" value="GH16_2"/>
    <property type="match status" value="1"/>
</dbReference>
<dbReference type="InterPro" id="IPR013320">
    <property type="entry name" value="ConA-like_dom_sf"/>
</dbReference>
<protein>
    <submittedName>
        <fullName evidence="4">Family 16 glycosylhydrolase</fullName>
    </submittedName>
</protein>
<evidence type="ECO:0000313" key="5">
    <source>
        <dbReference type="Proteomes" id="UP001596025"/>
    </source>
</evidence>
<dbReference type="Gene3D" id="2.60.120.260">
    <property type="entry name" value="Galactose-binding domain-like"/>
    <property type="match status" value="1"/>
</dbReference>
<dbReference type="EMBL" id="JBHSGR010000009">
    <property type="protein sequence ID" value="MFC4693812.1"/>
    <property type="molecule type" value="Genomic_DNA"/>
</dbReference>
<dbReference type="CDD" id="cd08023">
    <property type="entry name" value="GH16_laminarinase_like"/>
    <property type="match status" value="1"/>
</dbReference>
<organism evidence="4 5">
    <name type="scientific">Geodermatophilus arenarius</name>
    <dbReference type="NCBI Taxonomy" id="1137990"/>
    <lineage>
        <taxon>Bacteria</taxon>
        <taxon>Bacillati</taxon>
        <taxon>Actinomycetota</taxon>
        <taxon>Actinomycetes</taxon>
        <taxon>Geodermatophilales</taxon>
        <taxon>Geodermatophilaceae</taxon>
        <taxon>Geodermatophilus</taxon>
    </lineage>
</organism>
<dbReference type="InterPro" id="IPR000757">
    <property type="entry name" value="Beta-glucanase-like"/>
</dbReference>
<reference evidence="5" key="1">
    <citation type="journal article" date="2019" name="Int. J. Syst. Evol. Microbiol.">
        <title>The Global Catalogue of Microorganisms (GCM) 10K type strain sequencing project: providing services to taxonomists for standard genome sequencing and annotation.</title>
        <authorList>
            <consortium name="The Broad Institute Genomics Platform"/>
            <consortium name="The Broad Institute Genome Sequencing Center for Infectious Disease"/>
            <person name="Wu L."/>
            <person name="Ma J."/>
        </authorList>
    </citation>
    <scope>NUCLEOTIDE SEQUENCE [LARGE SCALE GENOMIC DNA]</scope>
    <source>
        <strain evidence="5">CCUG 62763</strain>
    </source>
</reference>
<dbReference type="PANTHER" id="PTHR10963:SF55">
    <property type="entry name" value="GLYCOSIDE HYDROLASE FAMILY 16 PROTEIN"/>
    <property type="match status" value="1"/>
</dbReference>
<dbReference type="SUPFAM" id="SSF49785">
    <property type="entry name" value="Galactose-binding domain-like"/>
    <property type="match status" value="1"/>
</dbReference>
<sequence length="700" mass="71773">MPSRKQVLVLSAVAVVAAVAAVVLVVVRGADPPRVTASSGTDPSALVAGAPDPGDDDVERDVYWRTDSETVGAWVELTYPEPTSLDHVEVLGPGGGETGPASALLTFDGGASLLVTTDDEGDASVTFPERTASRVRVTIAGVPDGATSVALAGLSVDGSADDPPRRGADRAVVATASTPADRPVEALTDGTPADGDTGEEWTADADDDAPWVSLSWNSPREIASVQVFGPSAPGGESLSGVLRFDDGSTVRVPAIARGGGEATTIAVAPRMASGVRLELDRPDGAVSVGLRELAVYDAGTTPPRWPQDWDGYATAPPAVEPCDAEAEPVGEAASGRLGLVCPAVGSAVDGRTDVVVAADPGTTVEARVWTGVSGTGTNAVDVVARATADEDGLAVLPLDLASAPRGPVTVRVDPVPDAAATDEDLPTSLYVQLYNRAGRDLTPDSTAPEGMTLQWAEEFDRPLSVSATGAGADYAAVKPDASSSGQFGDAPFADPASDDGTLTTLDDQYLRIRTQPAQGAGDQDGTDNVAGLLASTDVDGAGFIAQYGYFEARILGAPGAGTWPAFWMLDAESAARPSDTSTEVDTVELYGHDTLGSCHTVHDWGSEEAGEPGTGAPSCNSPNGFTDWAIAWHTYAARITPDGAAFTIDGQVVASADSLTRTTEPFFFLLDLALGGGWPVDLAPTGGVSDTYVDWVRVWT</sequence>
<feature type="region of interest" description="Disordered" evidence="2">
    <location>
        <begin position="478"/>
        <end position="501"/>
    </location>
</feature>
<dbReference type="RefSeq" id="WP_387988530.1">
    <property type="nucleotide sequence ID" value="NZ_JBHSGR010000009.1"/>
</dbReference>
<dbReference type="PANTHER" id="PTHR10963">
    <property type="entry name" value="GLYCOSYL HYDROLASE-RELATED"/>
    <property type="match status" value="1"/>
</dbReference>
<dbReference type="Proteomes" id="UP001596025">
    <property type="component" value="Unassembled WGS sequence"/>
</dbReference>
<dbReference type="InterPro" id="IPR050546">
    <property type="entry name" value="Glycosyl_Hydrlase_16"/>
</dbReference>
<proteinExistence type="inferred from homology"/>
<feature type="region of interest" description="Disordered" evidence="2">
    <location>
        <begin position="32"/>
        <end position="57"/>
    </location>
</feature>
<dbReference type="Gene3D" id="2.60.120.200">
    <property type="match status" value="1"/>
</dbReference>
<keyword evidence="5" id="KW-1185">Reference proteome</keyword>
<accession>A0ABV9LK37</accession>
<dbReference type="SUPFAM" id="SSF49899">
    <property type="entry name" value="Concanavalin A-like lectins/glucanases"/>
    <property type="match status" value="1"/>
</dbReference>
<evidence type="ECO:0000313" key="4">
    <source>
        <dbReference type="EMBL" id="MFC4693812.1"/>
    </source>
</evidence>
<dbReference type="InterPro" id="IPR055826">
    <property type="entry name" value="DUF7402"/>
</dbReference>
<evidence type="ECO:0000259" key="3">
    <source>
        <dbReference type="PROSITE" id="PS51762"/>
    </source>
</evidence>
<evidence type="ECO:0000256" key="1">
    <source>
        <dbReference type="ARBA" id="ARBA00006865"/>
    </source>
</evidence>
<comment type="caution">
    <text evidence="4">The sequence shown here is derived from an EMBL/GenBank/DDBJ whole genome shotgun (WGS) entry which is preliminary data.</text>
</comment>
<dbReference type="InterPro" id="IPR008979">
    <property type="entry name" value="Galactose-bd-like_sf"/>
</dbReference>
<evidence type="ECO:0000256" key="2">
    <source>
        <dbReference type="SAM" id="MobiDB-lite"/>
    </source>
</evidence>
<feature type="region of interest" description="Disordered" evidence="2">
    <location>
        <begin position="156"/>
        <end position="196"/>
    </location>
</feature>
<dbReference type="Pfam" id="PF24135">
    <property type="entry name" value="DUF7402"/>
    <property type="match status" value="2"/>
</dbReference>
<feature type="domain" description="GH16" evidence="3">
    <location>
        <begin position="472"/>
        <end position="700"/>
    </location>
</feature>
<name>A0ABV9LK37_9ACTN</name>
<comment type="similarity">
    <text evidence="1">Belongs to the glycosyl hydrolase 16 family.</text>
</comment>